<dbReference type="InterPro" id="IPR003661">
    <property type="entry name" value="HisK_dim/P_dom"/>
</dbReference>
<dbReference type="Pfam" id="PF00512">
    <property type="entry name" value="HisKA"/>
    <property type="match status" value="1"/>
</dbReference>
<dbReference type="GO" id="GO:0003700">
    <property type="term" value="F:DNA-binding transcription factor activity"/>
    <property type="evidence" value="ECO:0007669"/>
    <property type="project" value="InterPro"/>
</dbReference>
<dbReference type="SUPFAM" id="SSF52172">
    <property type="entry name" value="CheY-like"/>
    <property type="match status" value="1"/>
</dbReference>
<dbReference type="CDD" id="cd00082">
    <property type="entry name" value="HisKA"/>
    <property type="match status" value="1"/>
</dbReference>
<dbReference type="GO" id="GO:0043565">
    <property type="term" value="F:sequence-specific DNA binding"/>
    <property type="evidence" value="ECO:0007669"/>
    <property type="project" value="InterPro"/>
</dbReference>
<dbReference type="Gene3D" id="3.30.565.10">
    <property type="entry name" value="Histidine kinase-like ATPase, C-terminal domain"/>
    <property type="match status" value="1"/>
</dbReference>
<evidence type="ECO:0000256" key="4">
    <source>
        <dbReference type="ARBA" id="ARBA00022679"/>
    </source>
</evidence>
<feature type="modified residue" description="4-aspartylphosphate" evidence="11">
    <location>
        <position position="1147"/>
    </location>
</feature>
<dbReference type="CDD" id="cd17574">
    <property type="entry name" value="REC_OmpR"/>
    <property type="match status" value="1"/>
</dbReference>
<feature type="domain" description="Histidine kinase" evidence="14">
    <location>
        <begin position="837"/>
        <end position="1057"/>
    </location>
</feature>
<dbReference type="InterPro" id="IPR036097">
    <property type="entry name" value="HisK_dim/P_sf"/>
</dbReference>
<dbReference type="Gene3D" id="3.40.50.2300">
    <property type="match status" value="1"/>
</dbReference>
<dbReference type="FunFam" id="3.30.565.10:FF:000037">
    <property type="entry name" value="Hybrid sensor histidine kinase/response regulator"/>
    <property type="match status" value="1"/>
</dbReference>
<dbReference type="InterPro" id="IPR011110">
    <property type="entry name" value="Reg_prop"/>
</dbReference>
<keyword evidence="8" id="KW-0902">Two-component regulatory system</keyword>
<dbReference type="PROSITE" id="PS01124">
    <property type="entry name" value="HTH_ARAC_FAMILY_2"/>
    <property type="match status" value="1"/>
</dbReference>
<comment type="catalytic activity">
    <reaction evidence="1">
        <text>ATP + protein L-histidine = ADP + protein N-phospho-L-histidine.</text>
        <dbReference type="EC" id="2.7.13.3"/>
    </reaction>
</comment>
<dbReference type="InterPro" id="IPR018060">
    <property type="entry name" value="HTH_AraC"/>
</dbReference>
<dbReference type="InterPro" id="IPR011123">
    <property type="entry name" value="Y_Y_Y"/>
</dbReference>
<dbReference type="InterPro" id="IPR015943">
    <property type="entry name" value="WD40/YVTN_repeat-like_dom_sf"/>
</dbReference>
<dbReference type="SUPFAM" id="SSF63829">
    <property type="entry name" value="Calcium-dependent phosphotriesterase"/>
    <property type="match status" value="3"/>
</dbReference>
<keyword evidence="9" id="KW-0805">Transcription regulation</keyword>
<dbReference type="EC" id="2.7.13.3" evidence="2"/>
<evidence type="ECO:0000313" key="17">
    <source>
        <dbReference type="Proteomes" id="UP001163821"/>
    </source>
</evidence>
<keyword evidence="12" id="KW-0472">Membrane</keyword>
<dbReference type="SMART" id="SM00387">
    <property type="entry name" value="HATPase_c"/>
    <property type="match status" value="1"/>
</dbReference>
<keyword evidence="10" id="KW-0804">Transcription</keyword>
<evidence type="ECO:0000256" key="10">
    <source>
        <dbReference type="ARBA" id="ARBA00023163"/>
    </source>
</evidence>
<dbReference type="Pfam" id="PF07494">
    <property type="entry name" value="Reg_prop"/>
    <property type="match status" value="5"/>
</dbReference>
<gene>
    <name evidence="16" type="ORF">N2K84_16070</name>
</gene>
<dbReference type="RefSeq" id="WP_282592852.1">
    <property type="nucleotide sequence ID" value="NZ_JAPAAF010000032.1"/>
</dbReference>
<evidence type="ECO:0000259" key="15">
    <source>
        <dbReference type="PROSITE" id="PS50110"/>
    </source>
</evidence>
<keyword evidence="17" id="KW-1185">Reference proteome</keyword>
<evidence type="ECO:0000256" key="1">
    <source>
        <dbReference type="ARBA" id="ARBA00000085"/>
    </source>
</evidence>
<evidence type="ECO:0000256" key="11">
    <source>
        <dbReference type="PROSITE-ProRule" id="PRU00169"/>
    </source>
</evidence>
<dbReference type="SUPFAM" id="SSF55874">
    <property type="entry name" value="ATPase domain of HSP90 chaperone/DNA topoisomerase II/histidine kinase"/>
    <property type="match status" value="1"/>
</dbReference>
<evidence type="ECO:0000256" key="5">
    <source>
        <dbReference type="ARBA" id="ARBA00022741"/>
    </source>
</evidence>
<evidence type="ECO:0000256" key="3">
    <source>
        <dbReference type="ARBA" id="ARBA00022553"/>
    </source>
</evidence>
<evidence type="ECO:0000313" key="16">
    <source>
        <dbReference type="EMBL" id="MCW0484259.1"/>
    </source>
</evidence>
<dbReference type="SMART" id="SM00342">
    <property type="entry name" value="HTH_ARAC"/>
    <property type="match status" value="1"/>
</dbReference>
<dbReference type="Pfam" id="PF00072">
    <property type="entry name" value="Response_reg"/>
    <property type="match status" value="1"/>
</dbReference>
<protein>
    <recommendedName>
        <fullName evidence="2">histidine kinase</fullName>
        <ecNumber evidence="2">2.7.13.3</ecNumber>
    </recommendedName>
</protein>
<dbReference type="Pfam" id="PF12833">
    <property type="entry name" value="HTH_18"/>
    <property type="match status" value="1"/>
</dbReference>
<comment type="caution">
    <text evidence="16">The sequence shown here is derived from an EMBL/GenBank/DDBJ whole genome shotgun (WGS) entry which is preliminary data.</text>
</comment>
<evidence type="ECO:0000256" key="7">
    <source>
        <dbReference type="ARBA" id="ARBA00022840"/>
    </source>
</evidence>
<keyword evidence="4" id="KW-0808">Transferase</keyword>
<dbReference type="GO" id="GO:0005524">
    <property type="term" value="F:ATP binding"/>
    <property type="evidence" value="ECO:0007669"/>
    <property type="project" value="UniProtKB-KW"/>
</dbReference>
<dbReference type="PROSITE" id="PS50109">
    <property type="entry name" value="HIS_KIN"/>
    <property type="match status" value="1"/>
</dbReference>
<dbReference type="PANTHER" id="PTHR43547:SF2">
    <property type="entry name" value="HYBRID SIGNAL TRANSDUCTION HISTIDINE KINASE C"/>
    <property type="match status" value="1"/>
</dbReference>
<dbReference type="SMART" id="SM00388">
    <property type="entry name" value="HisKA"/>
    <property type="match status" value="1"/>
</dbReference>
<dbReference type="InterPro" id="IPR011006">
    <property type="entry name" value="CheY-like_superfamily"/>
</dbReference>
<feature type="domain" description="HTH araC/xylS-type" evidence="13">
    <location>
        <begin position="1245"/>
        <end position="1345"/>
    </location>
</feature>
<evidence type="ECO:0000259" key="13">
    <source>
        <dbReference type="PROSITE" id="PS01124"/>
    </source>
</evidence>
<dbReference type="PRINTS" id="PR00344">
    <property type="entry name" value="BCTRLSENSOR"/>
</dbReference>
<dbReference type="InterPro" id="IPR001789">
    <property type="entry name" value="Sig_transdc_resp-reg_receiver"/>
</dbReference>
<organism evidence="16 17">
    <name type="scientific">Gaoshiqia sediminis</name>
    <dbReference type="NCBI Taxonomy" id="2986998"/>
    <lineage>
        <taxon>Bacteria</taxon>
        <taxon>Pseudomonadati</taxon>
        <taxon>Bacteroidota</taxon>
        <taxon>Bacteroidia</taxon>
        <taxon>Marinilabiliales</taxon>
        <taxon>Prolixibacteraceae</taxon>
        <taxon>Gaoshiqia</taxon>
    </lineage>
</organism>
<keyword evidence="3 11" id="KW-0597">Phosphoprotein</keyword>
<dbReference type="Gene3D" id="2.60.40.10">
    <property type="entry name" value="Immunoglobulins"/>
    <property type="match status" value="1"/>
</dbReference>
<evidence type="ECO:0000256" key="9">
    <source>
        <dbReference type="ARBA" id="ARBA00023015"/>
    </source>
</evidence>
<dbReference type="SUPFAM" id="SSF46689">
    <property type="entry name" value="Homeodomain-like"/>
    <property type="match status" value="1"/>
</dbReference>
<reference evidence="16" key="1">
    <citation type="submission" date="2022-10" db="EMBL/GenBank/DDBJ databases">
        <title>Gaoshiqiia sediminis gen. nov., sp. nov., isolated from coastal sediment.</title>
        <authorList>
            <person name="Yu W.X."/>
            <person name="Mu D.S."/>
            <person name="Du J.Z."/>
            <person name="Liang Y.Q."/>
        </authorList>
    </citation>
    <scope>NUCLEOTIDE SEQUENCE</scope>
    <source>
        <strain evidence="16">A06</strain>
    </source>
</reference>
<evidence type="ECO:0000259" key="14">
    <source>
        <dbReference type="PROSITE" id="PS50109"/>
    </source>
</evidence>
<sequence>MNRLLTFLFLVLLIFFQSDLWGFEKKFQRFTSIEGLSHNTVYDIEQDHDGFIWVATVEGLNRYDSYNFKIYYSEKNNHSIPSNEIRSLLVCSNGRLFVGTADGLCMFNPDYDNFTTIRQDEQSLGSINDIFETTDENILISTSTGIYRLSGDGEIKSRLPLENHMVGLQEDSLGNFWTYKGQRLFNFDKDGTLLKTYHVRQNELPDYIPSSISSILIDSKNRLWIGTFKDGPLFLDIKKGKFRKIPLKNQAGINHPMYYVRNIMEDKNGTFWIGTEKGLFIYDPETSEYEHHTQSFDPTKASINDNAIYKIFSSRENIIWLGTYFGGLNYYEPVSTGFKTIKPGINDGNLKGKAISQIMIGPDEKFWFATEDAGIAIADQQKKSFIHILNTPQTGNVKISSNVHALTCDKEGYVWSGNFLGGINRINPKNYKIQNFSHIPGDPKSLVHNFVFSLFNDSSDVLWVGTMTGIDYFDKSKNQFSRFKPGIFRGKFIYDIFQDKQKNYWFCTNNNHGLYRYNPQKDTVSHFLKDSTEGIFNNHFICHHIDSKGKIWFGTRGGGLVYFDPDNQKFTTYDIEDGLPNNVIYGILEDDHNNLWISSNKGISKFNYLTKEIRNFTVDHGLVGNQFNYKSYFKTADGTMYFGAVNGLTYFHPDEIKTIESEPVVHFTNFKLFNEPVLPGEKSVLTKDIDQTNEIVLKYNQNVISFDFIALDFYSKGKNNFYYFMDGFESTWQPAGKNQSATYTNLPPGEYYFRIKATNIYNHPNSKERSIKLIILPPIWQTYGAYLIYLALLSGFVYMLYRINEIRHKEKMALKIEKIEKENLNKLHQHKINFFTYISHEFKTPLTIILATLDASFSDKNLPEELKNRFFTLKRNASRLQFLINQLMDFRKIETDHAHPNLQSGNVIQFLREVFSAFNTLFTQKDLEYIFITDRENLHTNFDFDKLEKIVSNLLSNAFKYTPQYGEITLRIETITEENTSWLQISVSNSGNGISEDKISKIFNLFYKIEDDQNEYSGSGVGLALTQSLVKNLNGSISVTSKPGIGTTFTIKLPYTEDKQPADVQDSISFNRDIVNNLMLQSSFEGDGSKTVKQPKEFDILFVEDNKELLKFLSEHFKEKYTTSSAPNGLEALESVKKHMPDLVITDLMMPRMDGIALCKELKSNFEYCHIPIIMLTSKSDIETRLESLEVGADYYLAKPFNLPELELQIRNILSAKSNLKKHFIHFGNVNIEHPIKNRDQQFIEKVTLLIQQNMNNPEFGVATLTKELGIGRTLLHTKLKQILDMSATEFINTIHLKEAQKILIEHPELTMAEVAYKVGFNDPNYFSRIFKKMFNVSPTAYRAQKSNEVQDSPDQAEISI</sequence>
<dbReference type="SUPFAM" id="SSF47384">
    <property type="entry name" value="Homodimeric domain of signal transducing histidine kinase"/>
    <property type="match status" value="1"/>
</dbReference>
<feature type="transmembrane region" description="Helical" evidence="12">
    <location>
        <begin position="783"/>
        <end position="801"/>
    </location>
</feature>
<dbReference type="SMART" id="SM00448">
    <property type="entry name" value="REC"/>
    <property type="match status" value="1"/>
</dbReference>
<keyword evidence="12" id="KW-1133">Transmembrane helix</keyword>
<feature type="domain" description="Response regulatory" evidence="15">
    <location>
        <begin position="1099"/>
        <end position="1214"/>
    </location>
</feature>
<evidence type="ECO:0000256" key="6">
    <source>
        <dbReference type="ARBA" id="ARBA00022777"/>
    </source>
</evidence>
<dbReference type="Pfam" id="PF07495">
    <property type="entry name" value="Y_Y_Y"/>
    <property type="match status" value="1"/>
</dbReference>
<dbReference type="Gene3D" id="2.130.10.10">
    <property type="entry name" value="YVTN repeat-like/Quinoprotein amine dehydrogenase"/>
    <property type="match status" value="2"/>
</dbReference>
<dbReference type="PROSITE" id="PS50110">
    <property type="entry name" value="RESPONSE_REGULATORY"/>
    <property type="match status" value="1"/>
</dbReference>
<dbReference type="PANTHER" id="PTHR43547">
    <property type="entry name" value="TWO-COMPONENT HISTIDINE KINASE"/>
    <property type="match status" value="1"/>
</dbReference>
<keyword evidence="5" id="KW-0547">Nucleotide-binding</keyword>
<keyword evidence="7" id="KW-0067">ATP-binding</keyword>
<evidence type="ECO:0000256" key="12">
    <source>
        <dbReference type="SAM" id="Phobius"/>
    </source>
</evidence>
<dbReference type="InterPro" id="IPR036890">
    <property type="entry name" value="HATPase_C_sf"/>
</dbReference>
<accession>A0AA41Y6E2</accession>
<dbReference type="FunFam" id="2.60.40.10:FF:000791">
    <property type="entry name" value="Two-component system sensor histidine kinase/response regulator"/>
    <property type="match status" value="1"/>
</dbReference>
<name>A0AA41Y6E2_9BACT</name>
<dbReference type="InterPro" id="IPR005467">
    <property type="entry name" value="His_kinase_dom"/>
</dbReference>
<dbReference type="InterPro" id="IPR013783">
    <property type="entry name" value="Ig-like_fold"/>
</dbReference>
<dbReference type="Proteomes" id="UP001163821">
    <property type="component" value="Unassembled WGS sequence"/>
</dbReference>
<dbReference type="Pfam" id="PF02518">
    <property type="entry name" value="HATPase_c"/>
    <property type="match status" value="1"/>
</dbReference>
<keyword evidence="6" id="KW-0418">Kinase</keyword>
<keyword evidence="12" id="KW-0812">Transmembrane</keyword>
<dbReference type="GO" id="GO:0000155">
    <property type="term" value="F:phosphorelay sensor kinase activity"/>
    <property type="evidence" value="ECO:0007669"/>
    <property type="project" value="InterPro"/>
</dbReference>
<dbReference type="Gene3D" id="1.10.287.130">
    <property type="match status" value="1"/>
</dbReference>
<dbReference type="Gene3D" id="1.10.10.60">
    <property type="entry name" value="Homeodomain-like"/>
    <property type="match status" value="1"/>
</dbReference>
<dbReference type="InterPro" id="IPR004358">
    <property type="entry name" value="Sig_transdc_His_kin-like_C"/>
</dbReference>
<proteinExistence type="predicted"/>
<evidence type="ECO:0000256" key="2">
    <source>
        <dbReference type="ARBA" id="ARBA00012438"/>
    </source>
</evidence>
<dbReference type="EMBL" id="JAPAAF010000032">
    <property type="protein sequence ID" value="MCW0484259.1"/>
    <property type="molecule type" value="Genomic_DNA"/>
</dbReference>
<dbReference type="InterPro" id="IPR009057">
    <property type="entry name" value="Homeodomain-like_sf"/>
</dbReference>
<evidence type="ECO:0000256" key="8">
    <source>
        <dbReference type="ARBA" id="ARBA00023012"/>
    </source>
</evidence>
<dbReference type="InterPro" id="IPR003594">
    <property type="entry name" value="HATPase_dom"/>
</dbReference>